<gene>
    <name evidence="1" type="ORF">EXZ61_07600</name>
</gene>
<keyword evidence="2" id="KW-1185">Reference proteome</keyword>
<dbReference type="KEGG" id="rhg:EXZ61_07600"/>
<organism evidence="1 2">
    <name type="scientific">Rhodoferax aquaticus</name>
    <dbReference type="NCBI Taxonomy" id="2527691"/>
    <lineage>
        <taxon>Bacteria</taxon>
        <taxon>Pseudomonadati</taxon>
        <taxon>Pseudomonadota</taxon>
        <taxon>Betaproteobacteria</taxon>
        <taxon>Burkholderiales</taxon>
        <taxon>Comamonadaceae</taxon>
        <taxon>Rhodoferax</taxon>
    </lineage>
</organism>
<evidence type="ECO:0000313" key="2">
    <source>
        <dbReference type="Proteomes" id="UP000317365"/>
    </source>
</evidence>
<dbReference type="AlphaFoldDB" id="A0A515EN11"/>
<dbReference type="EMBL" id="CP036282">
    <property type="protein sequence ID" value="QDL54043.1"/>
    <property type="molecule type" value="Genomic_DNA"/>
</dbReference>
<accession>A0A515EN11</accession>
<reference evidence="2" key="1">
    <citation type="submission" date="2019-02" db="EMBL/GenBank/DDBJ databases">
        <title>Complete genome sequence of Rhodoferax sp. Gr-4.</title>
        <authorList>
            <person name="Jin L."/>
        </authorList>
    </citation>
    <scope>NUCLEOTIDE SEQUENCE [LARGE SCALE GENOMIC DNA]</scope>
    <source>
        <strain evidence="2">Gr-4</strain>
    </source>
</reference>
<protein>
    <submittedName>
        <fullName evidence="1">Uncharacterized protein</fullName>
    </submittedName>
</protein>
<sequence length="108" mass="11863">MNLAFITHTALAALTKQFGRRSAPKPTEPVQSIFTTDFATSRTLQLGSYSSKSLQKTYGLRVAKPVRVLRVIERDSAHFGHGRLVMSGRMADVCAELDRLVALEATAQ</sequence>
<reference evidence="2" key="2">
    <citation type="journal article" date="2020" name="Int. J. Syst. Evol. Microbiol.">
        <title>Genomic insights into a novel species Rhodoferax aquaticus sp. nov., isolated from freshwater.</title>
        <authorList>
            <person name="Li T."/>
            <person name="Zhuo Y."/>
            <person name="Jin C.Z."/>
            <person name="Wu X."/>
            <person name="Ko S.R."/>
            <person name="Jin F.J."/>
            <person name="Ahn C.Y."/>
            <person name="Oh H.M."/>
            <person name="Lee H.G."/>
            <person name="Jin L."/>
        </authorList>
    </citation>
    <scope>NUCLEOTIDE SEQUENCE [LARGE SCALE GENOMIC DNA]</scope>
    <source>
        <strain evidence="2">Gr-4</strain>
    </source>
</reference>
<name>A0A515EN11_9BURK</name>
<dbReference type="RefSeq" id="WP_142810579.1">
    <property type="nucleotide sequence ID" value="NZ_CP036282.1"/>
</dbReference>
<proteinExistence type="predicted"/>
<dbReference type="Proteomes" id="UP000317365">
    <property type="component" value="Chromosome"/>
</dbReference>
<evidence type="ECO:0000313" key="1">
    <source>
        <dbReference type="EMBL" id="QDL54043.1"/>
    </source>
</evidence>